<gene>
    <name evidence="3" type="ordered locus">Tter_0565</name>
</gene>
<dbReference type="KEGG" id="ttr:Tter_0565"/>
<protein>
    <submittedName>
        <fullName evidence="3">Arginine deiminase</fullName>
        <ecNumber evidence="3">3.5.3.6</ecNumber>
    </submittedName>
</protein>
<dbReference type="EMBL" id="CP001825">
    <property type="protein sequence ID" value="ACZ41483.1"/>
    <property type="molecule type" value="Genomic_DNA"/>
</dbReference>
<dbReference type="SUPFAM" id="SSF55909">
    <property type="entry name" value="Pentein"/>
    <property type="match status" value="2"/>
</dbReference>
<dbReference type="PRINTS" id="PR01466">
    <property type="entry name" value="ARGDEIMINASE"/>
</dbReference>
<dbReference type="OrthoDB" id="9807502at2"/>
<sequence>MSKLHVTNEVGRLRKVLLHKPGREMDLLTPENREEMLFEELLWLPRASLEHRILASVLEVATGIGGVFYLEDLLSHSLADDLCRAELVDEILRVDTPLGMNRQDAKSWLLTLPPQILADVLIGRPQVNGYDSLSSRYLGEGGIFTPLPNLIFMRDPAVVVGDSAIVSSMHLQVRRRESLLLRHVLLRHPDIASTLLMDALDSSQEAQQGYIEGGDVLVLNERTLVVGCSERTDYQGIDRLAQSLMKASADVEKIYVVLMPPRRAWMHLDTIITFLSQDECVIYSPLILGLGSEGVTVLEVQLLGNRIRIKEHDDPLPTVLSRSEGIDLKWVECGGSDRLQQDREQWTDGANFFAIYPGVVVVYERNEATLEELHRHLGYEIIRIDDAVFPEDASTSNDGVFLVDGRWISYPELVSMIAIGSGKKLAIAIPGSELSRGRGGPHCLTMPLWRDDI</sequence>
<evidence type="ECO:0000256" key="2">
    <source>
        <dbReference type="ARBA" id="ARBA00022801"/>
    </source>
</evidence>
<dbReference type="GO" id="GO:0016990">
    <property type="term" value="F:arginine deiminase activity"/>
    <property type="evidence" value="ECO:0007669"/>
    <property type="project" value="UniProtKB-EC"/>
</dbReference>
<reference evidence="4" key="1">
    <citation type="journal article" date="2010" name="Stand. Genomic Sci.">
        <title>Complete genome sequence of 'Thermobaculum terrenum' type strain (YNP1).</title>
        <authorList>
            <person name="Kiss H."/>
            <person name="Cleland D."/>
            <person name="Lapidus A."/>
            <person name="Lucas S."/>
            <person name="Glavina Del Rio T."/>
            <person name="Nolan M."/>
            <person name="Tice H."/>
            <person name="Han C."/>
            <person name="Goodwin L."/>
            <person name="Pitluck S."/>
            <person name="Liolios K."/>
            <person name="Ivanova N."/>
            <person name="Mavromatis K."/>
            <person name="Ovchinnikova G."/>
            <person name="Pati A."/>
            <person name="Chen A."/>
            <person name="Palaniappan K."/>
            <person name="Land M."/>
            <person name="Hauser L."/>
            <person name="Chang Y."/>
            <person name="Jeffries C."/>
            <person name="Lu M."/>
            <person name="Brettin T."/>
            <person name="Detter J."/>
            <person name="Goker M."/>
            <person name="Tindall B."/>
            <person name="Beck B."/>
            <person name="McDermott T."/>
            <person name="Woyke T."/>
            <person name="Bristow J."/>
            <person name="Eisen J."/>
            <person name="Markowitz V."/>
            <person name="Hugenholtz P."/>
            <person name="Kyrpides N."/>
            <person name="Klenk H."/>
            <person name="Cheng J."/>
        </authorList>
    </citation>
    <scope>NUCLEOTIDE SEQUENCE [LARGE SCALE GENOMIC DNA]</scope>
    <source>
        <strain evidence="4">ATCC BAA-798 / YNP1</strain>
    </source>
</reference>
<comment type="similarity">
    <text evidence="1">Belongs to the arginine deiminase family.</text>
</comment>
<dbReference type="InterPro" id="IPR003876">
    <property type="entry name" value="Arg_deiminase"/>
</dbReference>
<keyword evidence="4" id="KW-1185">Reference proteome</keyword>
<evidence type="ECO:0000256" key="1">
    <source>
        <dbReference type="ARBA" id="ARBA00010206"/>
    </source>
</evidence>
<dbReference type="PANTHER" id="PTHR47271:SF2">
    <property type="entry name" value="ARGININE DEIMINASE"/>
    <property type="match status" value="1"/>
</dbReference>
<dbReference type="RefSeq" id="WP_012874518.1">
    <property type="nucleotide sequence ID" value="NC_013525.1"/>
</dbReference>
<evidence type="ECO:0000313" key="4">
    <source>
        <dbReference type="Proteomes" id="UP000000323"/>
    </source>
</evidence>
<dbReference type="Gene3D" id="3.75.10.10">
    <property type="entry name" value="L-arginine/glycine Amidinotransferase, Chain A"/>
    <property type="match status" value="2"/>
</dbReference>
<dbReference type="eggNOG" id="COG2235">
    <property type="taxonomic scope" value="Bacteria"/>
</dbReference>
<accession>D1CEX7</accession>
<dbReference type="PANTHER" id="PTHR47271">
    <property type="entry name" value="ARGININE DEIMINASE"/>
    <property type="match status" value="1"/>
</dbReference>
<dbReference type="EC" id="3.5.3.6" evidence="3"/>
<keyword evidence="2 3" id="KW-0378">Hydrolase</keyword>
<dbReference type="HOGENOM" id="CLU_052662_0_1_0"/>
<dbReference type="Gene3D" id="1.10.3930.10">
    <property type="entry name" value="Arginine deiminase"/>
    <property type="match status" value="1"/>
</dbReference>
<dbReference type="AlphaFoldDB" id="D1CEX7"/>
<name>D1CEX7_THET1</name>
<organism evidence="3 4">
    <name type="scientific">Thermobaculum terrenum (strain ATCC BAA-798 / CCMEE 7001 / YNP1)</name>
    <dbReference type="NCBI Taxonomy" id="525904"/>
    <lineage>
        <taxon>Bacteria</taxon>
        <taxon>Bacillati</taxon>
        <taxon>Chloroflexota</taxon>
        <taxon>Chloroflexia</taxon>
        <taxon>Candidatus Thermobaculales</taxon>
        <taxon>Candidatus Thermobaculaceae</taxon>
        <taxon>Thermobaculum</taxon>
    </lineage>
</organism>
<dbReference type="STRING" id="525904.Tter_0565"/>
<dbReference type="GO" id="GO:0019546">
    <property type="term" value="P:L-arginine deiminase pathway"/>
    <property type="evidence" value="ECO:0007669"/>
    <property type="project" value="TreeGrafter"/>
</dbReference>
<dbReference type="Proteomes" id="UP000000323">
    <property type="component" value="Chromosome 1"/>
</dbReference>
<evidence type="ECO:0000313" key="3">
    <source>
        <dbReference type="EMBL" id="ACZ41483.1"/>
    </source>
</evidence>
<dbReference type="Pfam" id="PF02274">
    <property type="entry name" value="ADI"/>
    <property type="match status" value="1"/>
</dbReference>
<dbReference type="PIRSF" id="PIRSF006356">
    <property type="entry name" value="Arg_deiminase"/>
    <property type="match status" value="1"/>
</dbReference>
<proteinExistence type="inferred from homology"/>